<dbReference type="Proteomes" id="UP000628079">
    <property type="component" value="Unassembled WGS sequence"/>
</dbReference>
<proteinExistence type="predicted"/>
<dbReference type="EMBL" id="BMEA01000001">
    <property type="protein sequence ID" value="GGB71499.1"/>
    <property type="molecule type" value="Genomic_DNA"/>
</dbReference>
<evidence type="ECO:0000313" key="1">
    <source>
        <dbReference type="EMBL" id="GGB71499.1"/>
    </source>
</evidence>
<gene>
    <name evidence="1" type="ORF">GCM10011314_08580</name>
</gene>
<dbReference type="AlphaFoldDB" id="A0A8H9FRS4"/>
<accession>A0A8H9FRS4</accession>
<dbReference type="RefSeq" id="WP_156971782.1">
    <property type="nucleotide sequence ID" value="NZ_BMEA01000001.1"/>
</dbReference>
<name>A0A8H9FRS4_9MICO</name>
<evidence type="ECO:0000313" key="2">
    <source>
        <dbReference type="Proteomes" id="UP000628079"/>
    </source>
</evidence>
<comment type="caution">
    <text evidence="1">The sequence shown here is derived from an EMBL/GenBank/DDBJ whole genome shotgun (WGS) entry which is preliminary data.</text>
</comment>
<reference evidence="1" key="1">
    <citation type="journal article" date="2014" name="Int. J. Syst. Evol. Microbiol.">
        <title>Complete genome sequence of Corynebacterium casei LMG S-19264T (=DSM 44701T), isolated from a smear-ripened cheese.</title>
        <authorList>
            <consortium name="US DOE Joint Genome Institute (JGI-PGF)"/>
            <person name="Walter F."/>
            <person name="Albersmeier A."/>
            <person name="Kalinowski J."/>
            <person name="Ruckert C."/>
        </authorList>
    </citation>
    <scope>NUCLEOTIDE SEQUENCE</scope>
    <source>
        <strain evidence="1">CGMCC 1.10749</strain>
    </source>
</reference>
<sequence>MAPKNSVCHHPSVGGGMMPYVSTKQLVVQPGPSGAELLDAVDQRVDARPWDYEDKENGTRPKILGTRGLLELAHELAQHGYRISELDLRDSNFEPLPSELEEGLEASLKNIVKLHGSLESADLVILENDAVVVSITARIPHSAEELQVNRDGEIRYRRDESFKRFREDLERALGYGTGS</sequence>
<protein>
    <submittedName>
        <fullName evidence="1">Uncharacterized protein</fullName>
    </submittedName>
</protein>
<reference evidence="1" key="2">
    <citation type="submission" date="2020-09" db="EMBL/GenBank/DDBJ databases">
        <authorList>
            <person name="Sun Q."/>
            <person name="Zhou Y."/>
        </authorList>
    </citation>
    <scope>NUCLEOTIDE SEQUENCE</scope>
    <source>
        <strain evidence="1">CGMCC 1.10749</strain>
    </source>
</reference>
<organism evidence="1 2">
    <name type="scientific">Knoellia flava</name>
    <dbReference type="NCBI Taxonomy" id="913969"/>
    <lineage>
        <taxon>Bacteria</taxon>
        <taxon>Bacillati</taxon>
        <taxon>Actinomycetota</taxon>
        <taxon>Actinomycetes</taxon>
        <taxon>Micrococcales</taxon>
        <taxon>Intrasporangiaceae</taxon>
        <taxon>Knoellia</taxon>
    </lineage>
</organism>